<evidence type="ECO:0000313" key="3">
    <source>
        <dbReference type="Proteomes" id="UP000701801"/>
    </source>
</evidence>
<protein>
    <submittedName>
        <fullName evidence="2">Uncharacterized protein</fullName>
    </submittedName>
</protein>
<keyword evidence="3" id="KW-1185">Reference proteome</keyword>
<organism evidence="2 3">
    <name type="scientific">Hymenoscyphus albidus</name>
    <dbReference type="NCBI Taxonomy" id="595503"/>
    <lineage>
        <taxon>Eukaryota</taxon>
        <taxon>Fungi</taxon>
        <taxon>Dikarya</taxon>
        <taxon>Ascomycota</taxon>
        <taxon>Pezizomycotina</taxon>
        <taxon>Leotiomycetes</taxon>
        <taxon>Helotiales</taxon>
        <taxon>Helotiaceae</taxon>
        <taxon>Hymenoscyphus</taxon>
    </lineage>
</organism>
<comment type="caution">
    <text evidence="2">The sequence shown here is derived from an EMBL/GenBank/DDBJ whole genome shotgun (WGS) entry which is preliminary data.</text>
</comment>
<reference evidence="2" key="1">
    <citation type="submission" date="2021-07" db="EMBL/GenBank/DDBJ databases">
        <authorList>
            <person name="Durling M."/>
        </authorList>
    </citation>
    <scope>NUCLEOTIDE SEQUENCE</scope>
</reference>
<name>A0A9N9LU51_9HELO</name>
<evidence type="ECO:0000313" key="2">
    <source>
        <dbReference type="EMBL" id="CAG8979647.1"/>
    </source>
</evidence>
<dbReference type="OrthoDB" id="5584028at2759"/>
<proteinExistence type="predicted"/>
<feature type="compositionally biased region" description="Polar residues" evidence="1">
    <location>
        <begin position="51"/>
        <end position="65"/>
    </location>
</feature>
<sequence length="139" mass="15363">MAKGAVQYTDYTLLFKHGKHTILLFAEATTPFTSLKTELLKTLRERYPSGLPQSDTDTSLETPQSPAEIVLGVPNDAYDPSKGWSELDTGNGLKETPKSLGVKDGSMIAFVFVPEGEEGSEPEFKVEFCNLEELYPEEE</sequence>
<evidence type="ECO:0000256" key="1">
    <source>
        <dbReference type="SAM" id="MobiDB-lite"/>
    </source>
</evidence>
<gene>
    <name evidence="2" type="ORF">HYALB_00011532</name>
</gene>
<feature type="region of interest" description="Disordered" evidence="1">
    <location>
        <begin position="46"/>
        <end position="98"/>
    </location>
</feature>
<dbReference type="EMBL" id="CAJVRM010000327">
    <property type="protein sequence ID" value="CAG8979647.1"/>
    <property type="molecule type" value="Genomic_DNA"/>
</dbReference>
<dbReference type="AlphaFoldDB" id="A0A9N9LU51"/>
<accession>A0A9N9LU51</accession>
<dbReference type="Proteomes" id="UP000701801">
    <property type="component" value="Unassembled WGS sequence"/>
</dbReference>